<dbReference type="GO" id="GO:0003824">
    <property type="term" value="F:catalytic activity"/>
    <property type="evidence" value="ECO:0007669"/>
    <property type="project" value="InterPro"/>
</dbReference>
<dbReference type="GO" id="GO:0006285">
    <property type="term" value="P:base-excision repair, AP site formation"/>
    <property type="evidence" value="ECO:0007669"/>
    <property type="project" value="UniProtKB-ARBA"/>
</dbReference>
<dbReference type="InterPro" id="IPR003265">
    <property type="entry name" value="HhH-GPD_domain"/>
</dbReference>
<feature type="region of interest" description="Disordered" evidence="1">
    <location>
        <begin position="299"/>
        <end position="484"/>
    </location>
</feature>
<dbReference type="OrthoDB" id="5607at2759"/>
<feature type="compositionally biased region" description="Low complexity" evidence="1">
    <location>
        <begin position="312"/>
        <end position="329"/>
    </location>
</feature>
<dbReference type="CDD" id="cd00056">
    <property type="entry name" value="ENDO3c"/>
    <property type="match status" value="1"/>
</dbReference>
<dbReference type="SMART" id="SM00478">
    <property type="entry name" value="ENDO3c"/>
    <property type="match status" value="1"/>
</dbReference>
<dbReference type="InterPro" id="IPR011257">
    <property type="entry name" value="DNA_glycosylase"/>
</dbReference>
<keyword evidence="4" id="KW-1185">Reference proteome</keyword>
<organism evidence="3 4">
    <name type="scientific">Trichodelitschia bisporula</name>
    <dbReference type="NCBI Taxonomy" id="703511"/>
    <lineage>
        <taxon>Eukaryota</taxon>
        <taxon>Fungi</taxon>
        <taxon>Dikarya</taxon>
        <taxon>Ascomycota</taxon>
        <taxon>Pezizomycotina</taxon>
        <taxon>Dothideomycetes</taxon>
        <taxon>Dothideomycetes incertae sedis</taxon>
        <taxon>Phaeotrichales</taxon>
        <taxon>Phaeotrichaceae</taxon>
        <taxon>Trichodelitschia</taxon>
    </lineage>
</organism>
<name>A0A6G1I8Q0_9PEZI</name>
<dbReference type="Gene3D" id="1.10.340.30">
    <property type="entry name" value="Hypothetical protein, domain 2"/>
    <property type="match status" value="1"/>
</dbReference>
<dbReference type="AlphaFoldDB" id="A0A6G1I8Q0"/>
<feature type="compositionally biased region" description="Acidic residues" evidence="1">
    <location>
        <begin position="378"/>
        <end position="404"/>
    </location>
</feature>
<dbReference type="Pfam" id="PF00730">
    <property type="entry name" value="HhH-GPD"/>
    <property type="match status" value="1"/>
</dbReference>
<feature type="region of interest" description="Disordered" evidence="1">
    <location>
        <begin position="1"/>
        <end position="41"/>
    </location>
</feature>
<feature type="domain" description="HhH-GPD" evidence="2">
    <location>
        <begin position="88"/>
        <end position="269"/>
    </location>
</feature>
<evidence type="ECO:0000259" key="2">
    <source>
        <dbReference type="SMART" id="SM00478"/>
    </source>
</evidence>
<evidence type="ECO:0000256" key="1">
    <source>
        <dbReference type="SAM" id="MobiDB-lite"/>
    </source>
</evidence>
<evidence type="ECO:0000313" key="3">
    <source>
        <dbReference type="EMBL" id="KAF2404365.1"/>
    </source>
</evidence>
<dbReference type="PANTHER" id="PTHR47203">
    <property type="match status" value="1"/>
</dbReference>
<gene>
    <name evidence="3" type="ORF">EJ06DRAFT_526453</name>
</gene>
<proteinExistence type="predicted"/>
<sequence>MTSSPQDAVASANGPSFPPKKLAPISLGRSPYPNHQHPTAEEATEVTNRLMKVHEPVIQPTKVPPPLKNVATCGEVPSVLDALVRTRISAATTFDKANATIAALVKTFGESESCSGTVNYEKVYQSSPDELERVLRIGGLAKIKTKDIKEMLDYCYQLVQNRIDPADPMSAERELLESLQYMFNLSKEEAYQELNKFPGVGVKTAACVMLFCLKQPTFAVDTHVFRIAKWLNWVPAKANEIKTFAHCDMRIPDHLKYPLHQLFITHGKNCHKCVAQTKPGSKEWNESCCVLEDLLTRTKSEHSRPTHRSSDAEAVASPVDAEAEASPPDAEVEEPLPSSSSDESDSDKIVMSQDPNQGIIKSEPGNPRKRSIAALAPVEEDDSDHADDADAFPPETDDSGDDDFSPTGKPAKRSKVAKGKAVATPATRKALPRKAKKESPKQIHRNPLYTDMRPFPGMPYKKDEDDKDDGVPGLLGAGNAVDAN</sequence>
<feature type="compositionally biased region" description="Basic and acidic residues" evidence="1">
    <location>
        <begin position="299"/>
        <end position="311"/>
    </location>
</feature>
<dbReference type="Proteomes" id="UP000799640">
    <property type="component" value="Unassembled WGS sequence"/>
</dbReference>
<accession>A0A6G1I8Q0</accession>
<dbReference type="SUPFAM" id="SSF48150">
    <property type="entry name" value="DNA-glycosylase"/>
    <property type="match status" value="1"/>
</dbReference>
<reference evidence="3" key="1">
    <citation type="journal article" date="2020" name="Stud. Mycol.">
        <title>101 Dothideomycetes genomes: a test case for predicting lifestyles and emergence of pathogens.</title>
        <authorList>
            <person name="Haridas S."/>
            <person name="Albert R."/>
            <person name="Binder M."/>
            <person name="Bloem J."/>
            <person name="Labutti K."/>
            <person name="Salamov A."/>
            <person name="Andreopoulos B."/>
            <person name="Baker S."/>
            <person name="Barry K."/>
            <person name="Bills G."/>
            <person name="Bluhm B."/>
            <person name="Cannon C."/>
            <person name="Castanera R."/>
            <person name="Culley D."/>
            <person name="Daum C."/>
            <person name="Ezra D."/>
            <person name="Gonzalez J."/>
            <person name="Henrissat B."/>
            <person name="Kuo A."/>
            <person name="Liang C."/>
            <person name="Lipzen A."/>
            <person name="Lutzoni F."/>
            <person name="Magnuson J."/>
            <person name="Mondo S."/>
            <person name="Nolan M."/>
            <person name="Ohm R."/>
            <person name="Pangilinan J."/>
            <person name="Park H.-J."/>
            <person name="Ramirez L."/>
            <person name="Alfaro M."/>
            <person name="Sun H."/>
            <person name="Tritt A."/>
            <person name="Yoshinaga Y."/>
            <person name="Zwiers L.-H."/>
            <person name="Turgeon B."/>
            <person name="Goodwin S."/>
            <person name="Spatafora J."/>
            <person name="Crous P."/>
            <person name="Grigoriev I."/>
        </authorList>
    </citation>
    <scope>NUCLEOTIDE SEQUENCE</scope>
    <source>
        <strain evidence="3">CBS 262.69</strain>
    </source>
</reference>
<dbReference type="PANTHER" id="PTHR47203:SF1">
    <property type="entry name" value="HYPOTHETICAL BASE EXCISION DNA REPAIR PROTEIN (EUROFUNG)"/>
    <property type="match status" value="1"/>
</dbReference>
<dbReference type="EMBL" id="ML996688">
    <property type="protein sequence ID" value="KAF2404365.1"/>
    <property type="molecule type" value="Genomic_DNA"/>
</dbReference>
<evidence type="ECO:0000313" key="4">
    <source>
        <dbReference type="Proteomes" id="UP000799640"/>
    </source>
</evidence>
<protein>
    <submittedName>
        <fullName evidence="3">DNA glycosylase</fullName>
    </submittedName>
</protein>